<evidence type="ECO:0000256" key="1">
    <source>
        <dbReference type="ARBA" id="ARBA00001947"/>
    </source>
</evidence>
<dbReference type="AlphaFoldDB" id="A0A418YEY4"/>
<name>A0A418YEY4_9GAMM</name>
<dbReference type="Proteomes" id="UP000283255">
    <property type="component" value="Unassembled WGS sequence"/>
</dbReference>
<dbReference type="Pfam" id="PF00675">
    <property type="entry name" value="Peptidase_M16"/>
    <property type="match status" value="1"/>
</dbReference>
<comment type="caution">
    <text evidence="7">The sequence shown here is derived from an EMBL/GenBank/DDBJ whole genome shotgun (WGS) entry which is preliminary data.</text>
</comment>
<keyword evidence="8" id="KW-1185">Reference proteome</keyword>
<dbReference type="GO" id="GO:0046872">
    <property type="term" value="F:metal ion binding"/>
    <property type="evidence" value="ECO:0007669"/>
    <property type="project" value="InterPro"/>
</dbReference>
<accession>A0A418YEY4</accession>
<feature type="signal peptide" evidence="4">
    <location>
        <begin position="1"/>
        <end position="20"/>
    </location>
</feature>
<keyword evidence="4" id="KW-0732">Signal</keyword>
<reference evidence="7 8" key="2">
    <citation type="submission" date="2019-01" db="EMBL/GenBank/DDBJ databases">
        <title>Motilimonas pumilus sp. nov., isolated from the gut of sea cucumber (Apostichopus japonicus).</title>
        <authorList>
            <person name="Wang F.-Q."/>
            <person name="Ren L.-H."/>
            <person name="Lin Y.-W."/>
            <person name="Sun G.-H."/>
            <person name="Du Z.-J."/>
            <person name="Zhao J.-X."/>
            <person name="Liu X.-J."/>
            <person name="Liu L.-J."/>
        </authorList>
    </citation>
    <scope>NUCLEOTIDE SEQUENCE [LARGE SCALE GENOMIC DNA]</scope>
    <source>
        <strain evidence="7 8">PLHSC7-2</strain>
    </source>
</reference>
<dbReference type="InterPro" id="IPR007863">
    <property type="entry name" value="Peptidase_M16_C"/>
</dbReference>
<dbReference type="RefSeq" id="WP_119910640.1">
    <property type="nucleotide sequence ID" value="NZ_QZCH01000011.1"/>
</dbReference>
<dbReference type="InterPro" id="IPR011249">
    <property type="entry name" value="Metalloenz_LuxS/M16"/>
</dbReference>
<organism evidence="7 8">
    <name type="scientific">Motilimonas pumila</name>
    <dbReference type="NCBI Taxonomy" id="2303987"/>
    <lineage>
        <taxon>Bacteria</taxon>
        <taxon>Pseudomonadati</taxon>
        <taxon>Pseudomonadota</taxon>
        <taxon>Gammaproteobacteria</taxon>
        <taxon>Alteromonadales</taxon>
        <taxon>Alteromonadales genera incertae sedis</taxon>
        <taxon>Motilimonas</taxon>
    </lineage>
</organism>
<evidence type="ECO:0000259" key="6">
    <source>
        <dbReference type="Pfam" id="PF05193"/>
    </source>
</evidence>
<dbReference type="Pfam" id="PF05193">
    <property type="entry name" value="Peptidase_M16_C"/>
    <property type="match status" value="2"/>
</dbReference>
<feature type="domain" description="Peptidase M16 N-terminal" evidence="5">
    <location>
        <begin position="52"/>
        <end position="178"/>
    </location>
</feature>
<dbReference type="PANTHER" id="PTHR11851">
    <property type="entry name" value="METALLOPROTEASE"/>
    <property type="match status" value="1"/>
</dbReference>
<dbReference type="InterPro" id="IPR001431">
    <property type="entry name" value="Pept_M16_Zn_BS"/>
</dbReference>
<protein>
    <submittedName>
        <fullName evidence="7">Insulinase family protein</fullName>
    </submittedName>
</protein>
<dbReference type="GO" id="GO:0006508">
    <property type="term" value="P:proteolysis"/>
    <property type="evidence" value="ECO:0007669"/>
    <property type="project" value="InterPro"/>
</dbReference>
<evidence type="ECO:0000313" key="7">
    <source>
        <dbReference type="EMBL" id="RJG47756.1"/>
    </source>
</evidence>
<dbReference type="PROSITE" id="PS51257">
    <property type="entry name" value="PROKAR_LIPOPROTEIN"/>
    <property type="match status" value="1"/>
</dbReference>
<feature type="domain" description="Peptidase M16 C-terminal" evidence="6">
    <location>
        <begin position="211"/>
        <end position="386"/>
    </location>
</feature>
<comment type="similarity">
    <text evidence="2 3">Belongs to the peptidase M16 family.</text>
</comment>
<gene>
    <name evidence="7" type="ORF">D1Z90_10165</name>
</gene>
<dbReference type="EMBL" id="QZCH01000011">
    <property type="protein sequence ID" value="RJG47756.1"/>
    <property type="molecule type" value="Genomic_DNA"/>
</dbReference>
<evidence type="ECO:0000256" key="4">
    <source>
        <dbReference type="SAM" id="SignalP"/>
    </source>
</evidence>
<dbReference type="GO" id="GO:0004222">
    <property type="term" value="F:metalloendopeptidase activity"/>
    <property type="evidence" value="ECO:0007669"/>
    <property type="project" value="InterPro"/>
</dbReference>
<evidence type="ECO:0000256" key="3">
    <source>
        <dbReference type="RuleBase" id="RU004447"/>
    </source>
</evidence>
<dbReference type="PANTHER" id="PTHR11851:SF49">
    <property type="entry name" value="MITOCHONDRIAL-PROCESSING PEPTIDASE SUBUNIT ALPHA"/>
    <property type="match status" value="1"/>
</dbReference>
<evidence type="ECO:0000259" key="5">
    <source>
        <dbReference type="Pfam" id="PF00675"/>
    </source>
</evidence>
<dbReference type="InterPro" id="IPR050361">
    <property type="entry name" value="MPP/UQCRC_Complex"/>
</dbReference>
<dbReference type="SUPFAM" id="SSF63411">
    <property type="entry name" value="LuxS/MPP-like metallohydrolase"/>
    <property type="match status" value="3"/>
</dbReference>
<comment type="cofactor">
    <cofactor evidence="1">
        <name>Zn(2+)</name>
        <dbReference type="ChEBI" id="CHEBI:29105"/>
    </cofactor>
</comment>
<evidence type="ECO:0000256" key="2">
    <source>
        <dbReference type="ARBA" id="ARBA00007261"/>
    </source>
</evidence>
<evidence type="ECO:0000313" key="8">
    <source>
        <dbReference type="Proteomes" id="UP000283255"/>
    </source>
</evidence>
<dbReference type="InterPro" id="IPR011765">
    <property type="entry name" value="Pept_M16_N"/>
</dbReference>
<dbReference type="OrthoDB" id="9811314at2"/>
<reference evidence="7 8" key="1">
    <citation type="submission" date="2018-09" db="EMBL/GenBank/DDBJ databases">
        <authorList>
            <person name="Wang F."/>
        </authorList>
    </citation>
    <scope>NUCLEOTIDE SEQUENCE [LARGE SCALE GENOMIC DNA]</scope>
    <source>
        <strain evidence="7 8">PLHSC7-2</strain>
    </source>
</reference>
<dbReference type="Gene3D" id="3.30.830.10">
    <property type="entry name" value="Metalloenzyme, LuxS/M16 peptidase-like"/>
    <property type="match status" value="4"/>
</dbReference>
<feature type="chain" id="PRO_5019514461" evidence="4">
    <location>
        <begin position="21"/>
        <end position="927"/>
    </location>
</feature>
<feature type="domain" description="Peptidase M16 C-terminal" evidence="6">
    <location>
        <begin position="684"/>
        <end position="857"/>
    </location>
</feature>
<sequence>MKKRSWMMVPLFLVATLLFACNKNDELLVNDPNWFQGELETGLRYHVYPMQDTNKRTQVYLYVGVGAMDETEQQQGYAHLLEHMAFNGTQHFPGHEIAALFRQAGLNFGNDLNAWTSHKATVYTLSIPDNQPELLDKVMLYLADVSYRMTLDEAEVAKEKGVVRGEYHQRIKQEKDIVSAFMENFAGDTGYTLARILGTQESINGADKAGLDEFYRAWYQPQNVQLLVVGDVKPKQVTASVKQHFKDFKQTAKLPKRSHPEPPPFSTESVAFSSKRILKHSVSLNFDLGGAPVKVQGDVKQLFFKNFVNFAVSQRLERVNEDSGHFLFASSYLGAPDFVSQRQLLSTSTEHRLGETNKALAFLSSEMARLGQHGITREEFIELKQTFGKSVTSFEQPLDSETIVNSAIDGLIHGTKFVSSAQMKPMFLDFLQELELDKVNAYLHQVVQTPQLSISFVNVAPVPLKKYEQLMKEQITALQSPYQYQPKAPRQLLLATLPEAVAPQMTLAMPEIKAEKVTYGNGVEVILKPNVGENGDVAIRWSAPGGIRSLAPQLLTAAVLLGDIYSKAEVDGVSPAQRERMFIDHLTSMYPFIGVTQQGFNLETKAEQMAFALSAINASATKAILPLDHFEQVKGIETTNMRSYLNRADGQLRHENNRVLFPNNPYEQLLPLSHLSRLSPSQAEQVYQQLFNSPNGYKLTIVGDFDSEKVKPLLDQFIGSMPKGELHTFTTKQSDYLKGKQAYTRQGNLEDRANLTIRFLSAAQQPSLKGIYAADLIGRLLRQSLNTQIREELSMTYDVNAYCHHDESGKNYTLCGISLITAKQDGEKAMQALHAELSKIVEAGISQTQLAMHKKALHQDMQESFEQPGSLANFLQRDLIYGFEVGAVLDSQGILNQIDTDYINQYLQQRFTDAGQLSLVNLPQDSK</sequence>
<dbReference type="PROSITE" id="PS00143">
    <property type="entry name" value="INSULINASE"/>
    <property type="match status" value="1"/>
</dbReference>
<proteinExistence type="inferred from homology"/>